<dbReference type="GO" id="GO:0003677">
    <property type="term" value="F:DNA binding"/>
    <property type="evidence" value="ECO:0007669"/>
    <property type="project" value="InterPro"/>
</dbReference>
<evidence type="ECO:0000313" key="2">
    <source>
        <dbReference type="EMBL" id="MCC0178545.1"/>
    </source>
</evidence>
<dbReference type="Gene3D" id="1.10.260.40">
    <property type="entry name" value="lambda repressor-like DNA-binding domains"/>
    <property type="match status" value="1"/>
</dbReference>
<dbReference type="Pfam" id="PF01381">
    <property type="entry name" value="HTH_3"/>
    <property type="match status" value="1"/>
</dbReference>
<accession>A0A964BSB0</accession>
<dbReference type="EMBL" id="JADWDC010000046">
    <property type="protein sequence ID" value="MCC0178545.1"/>
    <property type="molecule type" value="Genomic_DNA"/>
</dbReference>
<dbReference type="CDD" id="cd00093">
    <property type="entry name" value="HTH_XRE"/>
    <property type="match status" value="1"/>
</dbReference>
<dbReference type="SMART" id="SM00530">
    <property type="entry name" value="HTH_XRE"/>
    <property type="match status" value="1"/>
</dbReference>
<dbReference type="Proteomes" id="UP000729733">
    <property type="component" value="Unassembled WGS sequence"/>
</dbReference>
<feature type="domain" description="HTH cro/C1-type" evidence="1">
    <location>
        <begin position="80"/>
        <end position="139"/>
    </location>
</feature>
<dbReference type="AlphaFoldDB" id="A0A964BSB0"/>
<comment type="caution">
    <text evidence="2">The sequence shown here is derived from an EMBL/GenBank/DDBJ whole genome shotgun (WGS) entry which is preliminary data.</text>
</comment>
<dbReference type="SUPFAM" id="SSF47413">
    <property type="entry name" value="lambda repressor-like DNA-binding domains"/>
    <property type="match status" value="1"/>
</dbReference>
<dbReference type="InterPro" id="IPR001387">
    <property type="entry name" value="Cro/C1-type_HTH"/>
</dbReference>
<dbReference type="InterPro" id="IPR010982">
    <property type="entry name" value="Lambda_DNA-bd_dom_sf"/>
</dbReference>
<name>A0A964BSB0_9CYAN</name>
<evidence type="ECO:0000259" key="1">
    <source>
        <dbReference type="PROSITE" id="PS50943"/>
    </source>
</evidence>
<proteinExistence type="predicted"/>
<sequence length="144" mass="16552">MIQNQHQHQVTQNKLKDLEQSSIELEKIKDNLHPRQFLGRKNSLVEKIDAIRREIAEYEGLRQQQTSIKITSIQDLPLALIKARIALGMTQKELADLLGVKEQQVQRDEANQYNSAGFRRIAEVADALKIKIQETSILLLDRSI</sequence>
<protein>
    <submittedName>
        <fullName evidence="2">Helix-turn-helix transcriptional regulator</fullName>
    </submittedName>
</protein>
<dbReference type="PROSITE" id="PS50943">
    <property type="entry name" value="HTH_CROC1"/>
    <property type="match status" value="1"/>
</dbReference>
<reference evidence="2" key="1">
    <citation type="journal article" date="2021" name="Antonie Van Leeuwenhoek">
        <title>Draft genome and description of Waterburya agarophytonicola gen. nov. sp. nov. (Pleurocapsales, Cyanobacteria): a seaweed symbiont.</title>
        <authorList>
            <person name="Bonthond G."/>
            <person name="Shalygin S."/>
            <person name="Bayer T."/>
            <person name="Weinberger F."/>
        </authorList>
    </citation>
    <scope>NUCLEOTIDE SEQUENCE</scope>
    <source>
        <strain evidence="2">KI4</strain>
    </source>
</reference>
<organism evidence="2 3">
    <name type="scientific">Waterburya agarophytonicola KI4</name>
    <dbReference type="NCBI Taxonomy" id="2874699"/>
    <lineage>
        <taxon>Bacteria</taxon>
        <taxon>Bacillati</taxon>
        <taxon>Cyanobacteriota</taxon>
        <taxon>Cyanophyceae</taxon>
        <taxon>Pleurocapsales</taxon>
        <taxon>Hyellaceae</taxon>
        <taxon>Waterburya</taxon>
        <taxon>Waterburya agarophytonicola</taxon>
    </lineage>
</organism>
<dbReference type="RefSeq" id="WP_229641643.1">
    <property type="nucleotide sequence ID" value="NZ_JADWDC010000046.1"/>
</dbReference>
<evidence type="ECO:0000313" key="3">
    <source>
        <dbReference type="Proteomes" id="UP000729733"/>
    </source>
</evidence>
<keyword evidence="3" id="KW-1185">Reference proteome</keyword>
<gene>
    <name evidence="2" type="ORF">I4641_16340</name>
</gene>